<evidence type="ECO:0000256" key="4">
    <source>
        <dbReference type="ARBA" id="ARBA00022723"/>
    </source>
</evidence>
<keyword evidence="5 6" id="KW-0378">Hydrolase</keyword>
<feature type="binding site" evidence="6">
    <location>
        <position position="113"/>
    </location>
    <ligand>
        <name>a divalent metal cation</name>
        <dbReference type="ChEBI" id="CHEBI:60240"/>
        <label>1</label>
    </ligand>
</feature>
<dbReference type="AlphaFoldDB" id="A0A2H0W252"/>
<dbReference type="Gene3D" id="3.90.230.10">
    <property type="entry name" value="Creatinase/methionine aminopeptidase superfamily"/>
    <property type="match status" value="1"/>
</dbReference>
<dbReference type="InterPro" id="IPR000994">
    <property type="entry name" value="Pept_M24"/>
</dbReference>
<feature type="binding site" evidence="6">
    <location>
        <position position="176"/>
    </location>
    <ligand>
        <name>a divalent metal cation</name>
        <dbReference type="ChEBI" id="CHEBI:60240"/>
        <label>2</label>
        <note>catalytic</note>
    </ligand>
</feature>
<keyword evidence="2 6" id="KW-0031">Aminopeptidase</keyword>
<evidence type="ECO:0000313" key="10">
    <source>
        <dbReference type="Proteomes" id="UP000230935"/>
    </source>
</evidence>
<dbReference type="InterPro" id="IPR002467">
    <property type="entry name" value="Pept_M24A_MAP1"/>
</dbReference>
<dbReference type="EC" id="3.4.11.18" evidence="6 7"/>
<evidence type="ECO:0000256" key="1">
    <source>
        <dbReference type="ARBA" id="ARBA00002521"/>
    </source>
</evidence>
<feature type="binding site" evidence="6">
    <location>
        <position position="84"/>
    </location>
    <ligand>
        <name>substrate</name>
    </ligand>
</feature>
<dbReference type="PRINTS" id="PR00599">
    <property type="entry name" value="MAPEPTIDASE"/>
</dbReference>
<evidence type="ECO:0000256" key="7">
    <source>
        <dbReference type="RuleBase" id="RU003653"/>
    </source>
</evidence>
<comment type="similarity">
    <text evidence="6">Belongs to the peptidase M24A family. Methionine aminopeptidase type 1 subfamily.</text>
</comment>
<dbReference type="EMBL" id="PEZZ01000007">
    <property type="protein sequence ID" value="PIS05424.1"/>
    <property type="molecule type" value="Genomic_DNA"/>
</dbReference>
<comment type="caution">
    <text evidence="9">The sequence shown here is derived from an EMBL/GenBank/DDBJ whole genome shotgun (WGS) entry which is preliminary data.</text>
</comment>
<dbReference type="Pfam" id="PF00557">
    <property type="entry name" value="Peptidase_M24"/>
    <property type="match status" value="1"/>
</dbReference>
<dbReference type="InterPro" id="IPR001714">
    <property type="entry name" value="Pept_M24_MAP"/>
</dbReference>
<protein>
    <recommendedName>
        <fullName evidence="6 7">Methionine aminopeptidase</fullName>
        <shortName evidence="6">MAP</shortName>
        <shortName evidence="6">MetAP</shortName>
        <ecNumber evidence="6 7">3.4.11.18</ecNumber>
    </recommendedName>
    <alternativeName>
        <fullName evidence="6">Peptidase M</fullName>
    </alternativeName>
</protein>
<dbReference type="Proteomes" id="UP000230935">
    <property type="component" value="Unassembled WGS sequence"/>
</dbReference>
<dbReference type="NCBIfam" id="TIGR00500">
    <property type="entry name" value="met_pdase_I"/>
    <property type="match status" value="1"/>
</dbReference>
<comment type="catalytic activity">
    <reaction evidence="6 7">
        <text>Release of N-terminal amino acids, preferentially methionine, from peptides and arylamides.</text>
        <dbReference type="EC" id="3.4.11.18"/>
    </reaction>
</comment>
<dbReference type="PANTHER" id="PTHR43330">
    <property type="entry name" value="METHIONINE AMINOPEPTIDASE"/>
    <property type="match status" value="1"/>
</dbReference>
<sequence length="256" mass="27295">MAGLIKSASDIETLRQSGKILAQAMTAAVEAVRSGINTEELENIVVAVITKAGGKPAFKGYKIHPQDPPFPSALCVSINEEIVHGSSLPNRVLKEGDIVGLDLGVNYKDRFTDMARTVAVGKVGQSARQLIKVTRESLAKGLSQVKSGNFVSDISQAIQNHLETNGFGVVRELVGHGVGYAVHEEPVIPNYVGSNQPKIKLQAGMVLAIEPMSTLGNYAVKTLKDGWTVVTQDGSLSAHFEDTVVVTDSGYELLTK</sequence>
<dbReference type="GO" id="GO:0046872">
    <property type="term" value="F:metal ion binding"/>
    <property type="evidence" value="ECO:0007669"/>
    <property type="project" value="UniProtKB-UniRule"/>
</dbReference>
<dbReference type="GO" id="GO:0005829">
    <property type="term" value="C:cytosol"/>
    <property type="evidence" value="ECO:0007669"/>
    <property type="project" value="TreeGrafter"/>
</dbReference>
<feature type="binding site" evidence="6">
    <location>
        <position position="210"/>
    </location>
    <ligand>
        <name>a divalent metal cation</name>
        <dbReference type="ChEBI" id="CHEBI:60240"/>
        <label>2</label>
        <note>catalytic</note>
    </ligand>
</feature>
<comment type="function">
    <text evidence="1 6">Removes the N-terminal methionine from nascent proteins. The N-terminal methionine is often cleaved when the second residue in the primary sequence is small and uncharged (Met-Ala-, Cys, Gly, Pro, Ser, Thr, or Val). Requires deformylation of the N(alpha)-formylated initiator methionine before it can be hydrolyzed.</text>
</comment>
<dbReference type="SUPFAM" id="SSF55920">
    <property type="entry name" value="Creatinase/aminopeptidase"/>
    <property type="match status" value="1"/>
</dbReference>
<feature type="domain" description="Peptidase M24" evidence="8">
    <location>
        <begin position="13"/>
        <end position="248"/>
    </location>
</feature>
<feature type="binding site" evidence="6">
    <location>
        <position position="113"/>
    </location>
    <ligand>
        <name>a divalent metal cation</name>
        <dbReference type="ChEBI" id="CHEBI:60240"/>
        <label>2</label>
        <note>catalytic</note>
    </ligand>
</feature>
<feature type="binding site" evidence="6">
    <location>
        <position position="183"/>
    </location>
    <ligand>
        <name>substrate</name>
    </ligand>
</feature>
<evidence type="ECO:0000256" key="6">
    <source>
        <dbReference type="HAMAP-Rule" id="MF_01974"/>
    </source>
</evidence>
<organism evidence="9 10">
    <name type="scientific">Candidatus Buchananbacteria bacterium CG10_big_fil_rev_8_21_14_0_10_42_9</name>
    <dbReference type="NCBI Taxonomy" id="1974526"/>
    <lineage>
        <taxon>Bacteria</taxon>
        <taxon>Candidatus Buchananiibacteriota</taxon>
    </lineage>
</organism>
<dbReference type="HAMAP" id="MF_01974">
    <property type="entry name" value="MetAP_1"/>
    <property type="match status" value="1"/>
</dbReference>
<feature type="binding site" evidence="6">
    <location>
        <position position="102"/>
    </location>
    <ligand>
        <name>a divalent metal cation</name>
        <dbReference type="ChEBI" id="CHEBI:60240"/>
        <label>1</label>
    </ligand>
</feature>
<dbReference type="GO" id="GO:0070006">
    <property type="term" value="F:metalloaminopeptidase activity"/>
    <property type="evidence" value="ECO:0007669"/>
    <property type="project" value="UniProtKB-UniRule"/>
</dbReference>
<keyword evidence="3 6" id="KW-0645">Protease</keyword>
<gene>
    <name evidence="6 9" type="primary">map</name>
    <name evidence="9" type="ORF">COT81_01435</name>
</gene>
<reference evidence="10" key="1">
    <citation type="submission" date="2017-09" db="EMBL/GenBank/DDBJ databases">
        <title>Depth-based differentiation of microbial function through sediment-hosted aquifers and enrichment of novel symbionts in the deep terrestrial subsurface.</title>
        <authorList>
            <person name="Probst A.J."/>
            <person name="Ladd B."/>
            <person name="Jarett J.K."/>
            <person name="Geller-Mcgrath D.E."/>
            <person name="Sieber C.M.K."/>
            <person name="Emerson J.B."/>
            <person name="Anantharaman K."/>
            <person name="Thomas B.C."/>
            <person name="Malmstrom R."/>
            <person name="Stieglmeier M."/>
            <person name="Klingl A."/>
            <person name="Woyke T."/>
            <person name="Ryan C.M."/>
            <person name="Banfield J.F."/>
        </authorList>
    </citation>
    <scope>NUCLEOTIDE SEQUENCE [LARGE SCALE GENOMIC DNA]</scope>
</reference>
<dbReference type="GO" id="GO:0006508">
    <property type="term" value="P:proteolysis"/>
    <property type="evidence" value="ECO:0007669"/>
    <property type="project" value="UniProtKB-KW"/>
</dbReference>
<keyword evidence="4 6" id="KW-0479">Metal-binding</keyword>
<proteinExistence type="inferred from homology"/>
<dbReference type="PANTHER" id="PTHR43330:SF27">
    <property type="entry name" value="METHIONINE AMINOPEPTIDASE"/>
    <property type="match status" value="1"/>
</dbReference>
<dbReference type="InterPro" id="IPR036005">
    <property type="entry name" value="Creatinase/aminopeptidase-like"/>
</dbReference>
<name>A0A2H0W252_9BACT</name>
<evidence type="ECO:0000259" key="8">
    <source>
        <dbReference type="Pfam" id="PF00557"/>
    </source>
</evidence>
<evidence type="ECO:0000256" key="2">
    <source>
        <dbReference type="ARBA" id="ARBA00022438"/>
    </source>
</evidence>
<feature type="binding site" evidence="6">
    <location>
        <position position="241"/>
    </location>
    <ligand>
        <name>a divalent metal cation</name>
        <dbReference type="ChEBI" id="CHEBI:60240"/>
        <label>2</label>
        <note>catalytic</note>
    </ligand>
</feature>
<feature type="binding site" evidence="6">
    <location>
        <position position="241"/>
    </location>
    <ligand>
        <name>a divalent metal cation</name>
        <dbReference type="ChEBI" id="CHEBI:60240"/>
        <label>1</label>
    </ligand>
</feature>
<evidence type="ECO:0000256" key="3">
    <source>
        <dbReference type="ARBA" id="ARBA00022670"/>
    </source>
</evidence>
<comment type="subunit">
    <text evidence="6">Monomer.</text>
</comment>
<dbReference type="GO" id="GO:0004239">
    <property type="term" value="F:initiator methionyl aminopeptidase activity"/>
    <property type="evidence" value="ECO:0007669"/>
    <property type="project" value="UniProtKB-UniRule"/>
</dbReference>
<accession>A0A2H0W252</accession>
<dbReference type="CDD" id="cd01086">
    <property type="entry name" value="MetAP1"/>
    <property type="match status" value="1"/>
</dbReference>
<evidence type="ECO:0000256" key="5">
    <source>
        <dbReference type="ARBA" id="ARBA00022801"/>
    </source>
</evidence>
<evidence type="ECO:0000313" key="9">
    <source>
        <dbReference type="EMBL" id="PIS05424.1"/>
    </source>
</evidence>
<comment type="cofactor">
    <cofactor evidence="6">
        <name>Co(2+)</name>
        <dbReference type="ChEBI" id="CHEBI:48828"/>
    </cofactor>
    <cofactor evidence="6">
        <name>Zn(2+)</name>
        <dbReference type="ChEBI" id="CHEBI:29105"/>
    </cofactor>
    <cofactor evidence="6">
        <name>Mn(2+)</name>
        <dbReference type="ChEBI" id="CHEBI:29035"/>
    </cofactor>
    <cofactor evidence="6">
        <name>Fe(2+)</name>
        <dbReference type="ChEBI" id="CHEBI:29033"/>
    </cofactor>
    <text evidence="6">Binds 2 divalent metal cations per subunit. Has a high-affinity and a low affinity metal-binding site. The true nature of the physiological cofactor is under debate. The enzyme is active with cobalt, zinc, manganese or divalent iron ions. Most likely, methionine aminopeptidases function as mononuclear Fe(2+)-metalloproteases under physiological conditions, and the catalytically relevant metal-binding site has been assigned to the histidine-containing high-affinity site.</text>
</comment>